<evidence type="ECO:0000256" key="7">
    <source>
        <dbReference type="ARBA" id="ARBA00022816"/>
    </source>
</evidence>
<dbReference type="Pfam" id="PF00271">
    <property type="entry name" value="Helicase_C"/>
    <property type="match status" value="1"/>
</dbReference>
<evidence type="ECO:0000256" key="9">
    <source>
        <dbReference type="ARBA" id="ARBA00022927"/>
    </source>
</evidence>
<dbReference type="CDD" id="cd18787">
    <property type="entry name" value="SF2_C_DEAD"/>
    <property type="match status" value="1"/>
</dbReference>
<evidence type="ECO:0000256" key="4">
    <source>
        <dbReference type="ARBA" id="ARBA00022741"/>
    </source>
</evidence>
<proteinExistence type="predicted"/>
<dbReference type="Gene3D" id="2.30.29.30">
    <property type="entry name" value="Pleckstrin-homology domain (PH domain)/Phosphotyrosine-binding domain (PTB)"/>
    <property type="match status" value="1"/>
</dbReference>
<dbReference type="InterPro" id="IPR014001">
    <property type="entry name" value="Helicase_ATP-bd"/>
</dbReference>
<evidence type="ECO:0000313" key="19">
    <source>
        <dbReference type="Proteomes" id="UP000095280"/>
    </source>
</evidence>
<evidence type="ECO:0000259" key="17">
    <source>
        <dbReference type="PROSITE" id="PS51194"/>
    </source>
</evidence>
<evidence type="ECO:0000256" key="13">
    <source>
        <dbReference type="PROSITE-ProRule" id="PRU00552"/>
    </source>
</evidence>
<feature type="domain" description="Helicase ATP-binding" evidence="16">
    <location>
        <begin position="500"/>
        <end position="687"/>
    </location>
</feature>
<reference evidence="20" key="1">
    <citation type="submission" date="2016-11" db="UniProtKB">
        <authorList>
            <consortium name="WormBaseParasite"/>
        </authorList>
    </citation>
    <scope>IDENTIFICATION</scope>
</reference>
<evidence type="ECO:0000313" key="20">
    <source>
        <dbReference type="WBParaSite" id="maker-uti_cns_0007052-snap-gene-0.4-mRNA-1"/>
    </source>
</evidence>
<dbReference type="InterPro" id="IPR011545">
    <property type="entry name" value="DEAD/DEAH_box_helicase_dom"/>
</dbReference>
<dbReference type="GO" id="GO:0051028">
    <property type="term" value="P:mRNA transport"/>
    <property type="evidence" value="ECO:0007669"/>
    <property type="project" value="UniProtKB-KW"/>
</dbReference>
<dbReference type="PANTHER" id="PTHR47959:SF1">
    <property type="entry name" value="ATP-DEPENDENT RNA HELICASE DBPA"/>
    <property type="match status" value="1"/>
</dbReference>
<keyword evidence="5" id="KW-0378">Hydrolase</keyword>
<dbReference type="CDD" id="cd00268">
    <property type="entry name" value="DEADc"/>
    <property type="match status" value="1"/>
</dbReference>
<dbReference type="Pfam" id="PF00638">
    <property type="entry name" value="Ran_BP1"/>
    <property type="match status" value="1"/>
</dbReference>
<evidence type="ECO:0000256" key="8">
    <source>
        <dbReference type="ARBA" id="ARBA00022840"/>
    </source>
</evidence>
<keyword evidence="11" id="KW-0906">Nuclear pore complex</keyword>
<evidence type="ECO:0000256" key="10">
    <source>
        <dbReference type="ARBA" id="ARBA00023010"/>
    </source>
</evidence>
<feature type="compositionally biased region" description="Low complexity" evidence="14">
    <location>
        <begin position="170"/>
        <end position="189"/>
    </location>
</feature>
<dbReference type="InterPro" id="IPR014014">
    <property type="entry name" value="RNA_helicase_DEAD_Q_motif"/>
</dbReference>
<dbReference type="PANTHER" id="PTHR47959">
    <property type="entry name" value="ATP-DEPENDENT RNA HELICASE RHLE-RELATED"/>
    <property type="match status" value="1"/>
</dbReference>
<dbReference type="SMART" id="SM00487">
    <property type="entry name" value="DEXDc"/>
    <property type="match status" value="1"/>
</dbReference>
<keyword evidence="10" id="KW-0811">Translocation</keyword>
<evidence type="ECO:0000256" key="12">
    <source>
        <dbReference type="ARBA" id="ARBA00023242"/>
    </source>
</evidence>
<dbReference type="InterPro" id="IPR027417">
    <property type="entry name" value="P-loop_NTPase"/>
</dbReference>
<dbReference type="GO" id="GO:0003676">
    <property type="term" value="F:nucleic acid binding"/>
    <property type="evidence" value="ECO:0007669"/>
    <property type="project" value="InterPro"/>
</dbReference>
<comment type="subcellular location">
    <subcellularLocation>
        <location evidence="1">Nucleus</location>
        <location evidence="1">Nuclear pore complex</location>
    </subcellularLocation>
</comment>
<dbReference type="InterPro" id="IPR044742">
    <property type="entry name" value="DEAD/DEAH_RhlB"/>
</dbReference>
<evidence type="ECO:0000256" key="1">
    <source>
        <dbReference type="ARBA" id="ARBA00004567"/>
    </source>
</evidence>
<organism evidence="19 20">
    <name type="scientific">Macrostomum lignano</name>
    <dbReference type="NCBI Taxonomy" id="282301"/>
    <lineage>
        <taxon>Eukaryota</taxon>
        <taxon>Metazoa</taxon>
        <taxon>Spiralia</taxon>
        <taxon>Lophotrochozoa</taxon>
        <taxon>Platyhelminthes</taxon>
        <taxon>Rhabditophora</taxon>
        <taxon>Macrostomorpha</taxon>
        <taxon>Macrostomida</taxon>
        <taxon>Macrostomidae</taxon>
        <taxon>Macrostomum</taxon>
    </lineage>
</organism>
<feature type="region of interest" description="Disordered" evidence="14">
    <location>
        <begin position="1"/>
        <end position="32"/>
    </location>
</feature>
<evidence type="ECO:0000256" key="3">
    <source>
        <dbReference type="ARBA" id="ARBA00022448"/>
    </source>
</evidence>
<dbReference type="Pfam" id="PF00270">
    <property type="entry name" value="DEAD"/>
    <property type="match status" value="1"/>
</dbReference>
<feature type="short sequence motif" description="Q motif" evidence="13">
    <location>
        <begin position="468"/>
        <end position="497"/>
    </location>
</feature>
<dbReference type="SMART" id="SM00490">
    <property type="entry name" value="HELICc"/>
    <property type="match status" value="1"/>
</dbReference>
<dbReference type="InterPro" id="IPR015007">
    <property type="entry name" value="NUP2/50/61"/>
</dbReference>
<dbReference type="InterPro" id="IPR001650">
    <property type="entry name" value="Helicase_C-like"/>
</dbReference>
<evidence type="ECO:0000259" key="15">
    <source>
        <dbReference type="PROSITE" id="PS50196"/>
    </source>
</evidence>
<dbReference type="GO" id="GO:0003724">
    <property type="term" value="F:RNA helicase activity"/>
    <property type="evidence" value="ECO:0007669"/>
    <property type="project" value="UniProtKB-EC"/>
</dbReference>
<dbReference type="CDD" id="cd13170">
    <property type="entry name" value="RanBD_NUP50"/>
    <property type="match status" value="1"/>
</dbReference>
<feature type="region of interest" description="Disordered" evidence="14">
    <location>
        <begin position="331"/>
        <end position="359"/>
    </location>
</feature>
<accession>A0A1I8HP04</accession>
<name>A0A1I8HP04_9PLAT</name>
<dbReference type="GO" id="GO:0005524">
    <property type="term" value="F:ATP binding"/>
    <property type="evidence" value="ECO:0007669"/>
    <property type="project" value="UniProtKB-KW"/>
</dbReference>
<keyword evidence="6" id="KW-0347">Helicase</keyword>
<dbReference type="Pfam" id="PF08911">
    <property type="entry name" value="NUP50"/>
    <property type="match status" value="1"/>
</dbReference>
<dbReference type="GO" id="GO:0015031">
    <property type="term" value="P:protein transport"/>
    <property type="evidence" value="ECO:0007669"/>
    <property type="project" value="UniProtKB-KW"/>
</dbReference>
<evidence type="ECO:0000259" key="16">
    <source>
        <dbReference type="PROSITE" id="PS51192"/>
    </source>
</evidence>
<evidence type="ECO:0000256" key="14">
    <source>
        <dbReference type="SAM" id="MobiDB-lite"/>
    </source>
</evidence>
<feature type="domain" description="DEAD-box RNA helicase Q" evidence="18">
    <location>
        <begin position="468"/>
        <end position="497"/>
    </location>
</feature>
<dbReference type="InterPro" id="IPR011993">
    <property type="entry name" value="PH-like_dom_sf"/>
</dbReference>
<dbReference type="SUPFAM" id="SSF50729">
    <property type="entry name" value="PH domain-like"/>
    <property type="match status" value="1"/>
</dbReference>
<evidence type="ECO:0000259" key="18">
    <source>
        <dbReference type="PROSITE" id="PS51195"/>
    </source>
</evidence>
<evidence type="ECO:0000256" key="11">
    <source>
        <dbReference type="ARBA" id="ARBA00023132"/>
    </source>
</evidence>
<dbReference type="Proteomes" id="UP000095280">
    <property type="component" value="Unplaced"/>
</dbReference>
<keyword evidence="4" id="KW-0547">Nucleotide-binding</keyword>
<dbReference type="InterPro" id="IPR050079">
    <property type="entry name" value="DEAD_box_RNA_helicase"/>
</dbReference>
<dbReference type="SUPFAM" id="SSF52540">
    <property type="entry name" value="P-loop containing nucleoside triphosphate hydrolases"/>
    <property type="match status" value="1"/>
</dbReference>
<feature type="compositionally biased region" description="Basic and acidic residues" evidence="14">
    <location>
        <begin position="348"/>
        <end position="359"/>
    </location>
</feature>
<sequence>MSKRNPTSELNHENWDQEDEKEDAGRFKTASQDVLKGREIRVAKRRAHDSEGKGTGGLFKSFTGFTGFGAQAASATTAPSLAFNFSANATAATTTDSLAASSTTTTAKSATPAADPNAAHLAQLKALNQSVLRWIQSHVADSPYCVLTPVFRDYERHLADIERRHPYVESSATANSSTGTAAAAAATPTTTSTTLAAPLKASTSPAKFNFSAATTSTAASAPTTAATTATTMAPAMPATFSFNSQQPQKPATDGAATTATFFFGASAKSTTASSTSTTTTTATSATSTTGLTTASSGFTGFKFNSGPGAALPQQPPGGLSLFGPGGFAAASAAAASSSQEEQEDEEYEPPKPETREIREDGAVFSQKCKLFYMAAGEAKQWKEKGVGCVHVKPAEAEGGSRAQLIVRADNTLGTIMLNTLVTKDMKLSVAKNNLSLACPPNPPMPKSANDDRRIVPFLATETCGGSPTEFADLLSSARLLRAIRDELGYARPGAIQARCISLALSGADLLCQAPSGSGKSTACAVAVTQRLLTLIDEAKRLSPASADLEGNSVATRALVLCHSRELAVQTVRQLRCLSSRCPGRRPRVAEFLGGAPGRRDAAAAASRPDIAVGSPGRLLDLARRGHLRTDQLRIVMLDDCDQLLLRDEAVQALLLAPPDRQVLMCCTTISAAMRQQCLELMQNPHELCLSDEAQLAPHSLLQYRVPIAECGYRAKNARLLKLLRVLEFEQAIVFVNSPRQCDSLEKFLKFRGLSALAAHGDLCQASRMENYRLFRNCKRRILISTDLYAFGLQFQRVGVVINYCLPADPGLYLYRIGRAAHFGSRGLALTLQERDSEAHVLNEAESRFCMQIAHLPATVHVCDYLPPAAGGDAQPRTGVIFFAVEPDRAADEAVVNEEYQDAE</sequence>
<feature type="region of interest" description="Disordered" evidence="14">
    <location>
        <begin position="167"/>
        <end position="189"/>
    </location>
</feature>
<dbReference type="EC" id="3.6.4.13" evidence="2"/>
<keyword evidence="3" id="KW-0813">Transport</keyword>
<dbReference type="PROSITE" id="PS50196">
    <property type="entry name" value="RANBD1"/>
    <property type="match status" value="1"/>
</dbReference>
<dbReference type="PROSITE" id="PS51194">
    <property type="entry name" value="HELICASE_CTER"/>
    <property type="match status" value="1"/>
</dbReference>
<dbReference type="GO" id="GO:0016787">
    <property type="term" value="F:hydrolase activity"/>
    <property type="evidence" value="ECO:0007669"/>
    <property type="project" value="UniProtKB-KW"/>
</dbReference>
<dbReference type="GO" id="GO:0005643">
    <property type="term" value="C:nuclear pore"/>
    <property type="evidence" value="ECO:0007669"/>
    <property type="project" value="UniProtKB-SubCell"/>
</dbReference>
<evidence type="ECO:0000256" key="6">
    <source>
        <dbReference type="ARBA" id="ARBA00022806"/>
    </source>
</evidence>
<dbReference type="PROSITE" id="PS51192">
    <property type="entry name" value="HELICASE_ATP_BIND_1"/>
    <property type="match status" value="1"/>
</dbReference>
<dbReference type="AlphaFoldDB" id="A0A1I8HP04"/>
<keyword evidence="9" id="KW-0653">Protein transport</keyword>
<keyword evidence="19" id="KW-1185">Reference proteome</keyword>
<feature type="domain" description="RanBD1" evidence="15">
    <location>
        <begin position="358"/>
        <end position="428"/>
    </location>
</feature>
<keyword evidence="12" id="KW-0539">Nucleus</keyword>
<dbReference type="SMART" id="SM00160">
    <property type="entry name" value="RanBD"/>
    <property type="match status" value="1"/>
</dbReference>
<protein>
    <recommendedName>
        <fullName evidence="2">RNA helicase</fullName>
        <ecNumber evidence="2">3.6.4.13</ecNumber>
    </recommendedName>
</protein>
<dbReference type="Gene3D" id="3.40.50.300">
    <property type="entry name" value="P-loop containing nucleotide triphosphate hydrolases"/>
    <property type="match status" value="2"/>
</dbReference>
<dbReference type="InterPro" id="IPR000156">
    <property type="entry name" value="Ran_bind_dom"/>
</dbReference>
<dbReference type="PROSITE" id="PS51195">
    <property type="entry name" value="Q_MOTIF"/>
    <property type="match status" value="1"/>
</dbReference>
<dbReference type="WBParaSite" id="maker-uti_cns_0007052-snap-gene-0.4-mRNA-1">
    <property type="protein sequence ID" value="maker-uti_cns_0007052-snap-gene-0.4-mRNA-1"/>
    <property type="gene ID" value="maker-uti_cns_0007052-snap-gene-0.4"/>
</dbReference>
<feature type="domain" description="Helicase C-terminal" evidence="17">
    <location>
        <begin position="718"/>
        <end position="863"/>
    </location>
</feature>
<keyword evidence="7" id="KW-0509">mRNA transport</keyword>
<keyword evidence="8" id="KW-0067">ATP-binding</keyword>
<dbReference type="GO" id="GO:0005829">
    <property type="term" value="C:cytosol"/>
    <property type="evidence" value="ECO:0007669"/>
    <property type="project" value="TreeGrafter"/>
</dbReference>
<evidence type="ECO:0000256" key="5">
    <source>
        <dbReference type="ARBA" id="ARBA00022801"/>
    </source>
</evidence>
<evidence type="ECO:0000256" key="2">
    <source>
        <dbReference type="ARBA" id="ARBA00012552"/>
    </source>
</evidence>